<dbReference type="PROSITE" id="PS50893">
    <property type="entry name" value="ABC_TRANSPORTER_2"/>
    <property type="match status" value="1"/>
</dbReference>
<dbReference type="GO" id="GO:0015421">
    <property type="term" value="F:ABC-type oligopeptide transporter activity"/>
    <property type="evidence" value="ECO:0007669"/>
    <property type="project" value="TreeGrafter"/>
</dbReference>
<dbReference type="STRING" id="1520.LF65_03480"/>
<dbReference type="CDD" id="cd07346">
    <property type="entry name" value="ABC_6TM_exporters"/>
    <property type="match status" value="1"/>
</dbReference>
<keyword evidence="4 10" id="KW-0067">ATP-binding</keyword>
<feature type="domain" description="ABC transmembrane type-1" evidence="9">
    <location>
        <begin position="22"/>
        <end position="307"/>
    </location>
</feature>
<gene>
    <name evidence="10" type="ORF">LF65_03480</name>
</gene>
<keyword evidence="5 7" id="KW-1133">Transmembrane helix</keyword>
<feature type="transmembrane region" description="Helical" evidence="7">
    <location>
        <begin position="64"/>
        <end position="81"/>
    </location>
</feature>
<dbReference type="GO" id="GO:0016887">
    <property type="term" value="F:ATP hydrolysis activity"/>
    <property type="evidence" value="ECO:0007669"/>
    <property type="project" value="InterPro"/>
</dbReference>
<dbReference type="EMBL" id="CP010086">
    <property type="protein sequence ID" value="AJH00037.1"/>
    <property type="molecule type" value="Genomic_DNA"/>
</dbReference>
<dbReference type="GO" id="GO:0005886">
    <property type="term" value="C:plasma membrane"/>
    <property type="evidence" value="ECO:0007669"/>
    <property type="project" value="UniProtKB-SubCell"/>
</dbReference>
<dbReference type="AlphaFoldDB" id="A0A0B5QP34"/>
<evidence type="ECO:0000256" key="4">
    <source>
        <dbReference type="ARBA" id="ARBA00022840"/>
    </source>
</evidence>
<evidence type="ECO:0000256" key="3">
    <source>
        <dbReference type="ARBA" id="ARBA00022741"/>
    </source>
</evidence>
<dbReference type="Gene3D" id="1.20.1560.10">
    <property type="entry name" value="ABC transporter type 1, transmembrane domain"/>
    <property type="match status" value="1"/>
</dbReference>
<evidence type="ECO:0000259" key="8">
    <source>
        <dbReference type="PROSITE" id="PS50893"/>
    </source>
</evidence>
<dbReference type="InterPro" id="IPR036640">
    <property type="entry name" value="ABC1_TM_sf"/>
</dbReference>
<proteinExistence type="predicted"/>
<name>A0A0B5QP34_CLOBE</name>
<keyword evidence="2 7" id="KW-0812">Transmembrane</keyword>
<dbReference type="SMART" id="SM00382">
    <property type="entry name" value="AAA"/>
    <property type="match status" value="1"/>
</dbReference>
<evidence type="ECO:0000313" key="11">
    <source>
        <dbReference type="Proteomes" id="UP000031866"/>
    </source>
</evidence>
<protein>
    <submittedName>
        <fullName evidence="10">ABC transporter ATP-binding protein</fullName>
    </submittedName>
</protein>
<feature type="transmembrane region" description="Helical" evidence="7">
    <location>
        <begin position="20"/>
        <end position="44"/>
    </location>
</feature>
<feature type="transmembrane region" description="Helical" evidence="7">
    <location>
        <begin position="143"/>
        <end position="160"/>
    </location>
</feature>
<dbReference type="Pfam" id="PF00664">
    <property type="entry name" value="ABC_membrane"/>
    <property type="match status" value="1"/>
</dbReference>
<evidence type="ECO:0000313" key="10">
    <source>
        <dbReference type="EMBL" id="AJH00037.1"/>
    </source>
</evidence>
<keyword evidence="6 7" id="KW-0472">Membrane</keyword>
<dbReference type="InterPro" id="IPR039421">
    <property type="entry name" value="Type_1_exporter"/>
</dbReference>
<dbReference type="InterPro" id="IPR011527">
    <property type="entry name" value="ABC1_TM_dom"/>
</dbReference>
<dbReference type="GO" id="GO:0005524">
    <property type="term" value="F:ATP binding"/>
    <property type="evidence" value="ECO:0007669"/>
    <property type="project" value="UniProtKB-KW"/>
</dbReference>
<evidence type="ECO:0000259" key="9">
    <source>
        <dbReference type="PROSITE" id="PS50929"/>
    </source>
</evidence>
<feature type="domain" description="ABC transporter" evidence="8">
    <location>
        <begin position="337"/>
        <end position="573"/>
    </location>
</feature>
<dbReference type="FunFam" id="3.40.50.300:FF:001443">
    <property type="entry name" value="ABC transporter, ATP-binding protein"/>
    <property type="match status" value="1"/>
</dbReference>
<dbReference type="Proteomes" id="UP000031866">
    <property type="component" value="Chromosome"/>
</dbReference>
<dbReference type="KEGG" id="cbei:LF65_03480"/>
<dbReference type="PANTHER" id="PTHR43394:SF1">
    <property type="entry name" value="ATP-BINDING CASSETTE SUB-FAMILY B MEMBER 10, MITOCHONDRIAL"/>
    <property type="match status" value="1"/>
</dbReference>
<dbReference type="PANTHER" id="PTHR43394">
    <property type="entry name" value="ATP-DEPENDENT PERMEASE MDL1, MITOCHONDRIAL"/>
    <property type="match status" value="1"/>
</dbReference>
<evidence type="ECO:0000256" key="6">
    <source>
        <dbReference type="ARBA" id="ARBA00023136"/>
    </source>
</evidence>
<dbReference type="InterPro" id="IPR017871">
    <property type="entry name" value="ABC_transporter-like_CS"/>
</dbReference>
<comment type="subcellular location">
    <subcellularLocation>
        <location evidence="1">Cell membrane</location>
        <topology evidence="1">Multi-pass membrane protein</topology>
    </subcellularLocation>
</comment>
<accession>A0A0B5QP34</accession>
<feature type="transmembrane region" description="Helical" evidence="7">
    <location>
        <begin position="166"/>
        <end position="182"/>
    </location>
</feature>
<reference evidence="11" key="1">
    <citation type="submission" date="2014-12" db="EMBL/GenBank/DDBJ databases">
        <title>Genome sequence of Clostridium beijerinckii strain 59B.</title>
        <authorList>
            <person name="Little G.T."/>
            <person name="Minton N.P."/>
        </authorList>
    </citation>
    <scope>NUCLEOTIDE SEQUENCE [LARGE SCALE GENOMIC DNA]</scope>
    <source>
        <strain evidence="11">59B</strain>
    </source>
</reference>
<organism evidence="10 11">
    <name type="scientific">Clostridium beijerinckii</name>
    <name type="common">Clostridium MP</name>
    <dbReference type="NCBI Taxonomy" id="1520"/>
    <lineage>
        <taxon>Bacteria</taxon>
        <taxon>Bacillati</taxon>
        <taxon>Bacillota</taxon>
        <taxon>Clostridia</taxon>
        <taxon>Eubacteriales</taxon>
        <taxon>Clostridiaceae</taxon>
        <taxon>Clostridium</taxon>
    </lineage>
</organism>
<sequence>MINMLCDKFALTKQGAKDLLQGILFSTLADIALMIPVGLVVMVIRDMLAPITDGININLQLSKYIIMILITLVILFAVNWMQYKSSFIAVYGESANRRINLAERLRKLPLSFFGRRDLSDLTNSIMVDCTDLEHVFSHAIPQFIGAIVSTILVGIGMLIFDWRIGIALLWVAPISFLIVICSKKLQNKFSIKNIAAKRKVADGIQECLETIKDLKAYNQEKEYLLKLDDIIDNAEKIQVRNELTTGIMVVSGQMLLKVGFATVILIGGTLLAKGKADLFIYLVFLIAASRFYDPICDSLMNLADIFSSSLKIERMKKMQDHPVQLGSEICKTNGYDIIFNHVAFSYDNKNNEKVLKDVSFTAKQGQITALVGLSGGGKSTAAKLAARFWDVNEGSITLGGVNINSVDPEVLLKNYSIVFQDVILFNDTIMNNIRLGKRNATDKEVIAAAKAACCDEFIKRMPDGYNMVIGENGSTLSGGERQRISIARALLKDAPVILLDEATASLDVENETKIQEALSNLIKDKTVLVIAHRMRTISGADKIVVLNDGYVAEQGTPSELLKQNGIYAKMVELQQESSKWKIK</sequence>
<dbReference type="Pfam" id="PF00005">
    <property type="entry name" value="ABC_tran"/>
    <property type="match status" value="1"/>
</dbReference>
<dbReference type="PROSITE" id="PS00211">
    <property type="entry name" value="ABC_TRANSPORTER_1"/>
    <property type="match status" value="1"/>
</dbReference>
<keyword evidence="3" id="KW-0547">Nucleotide-binding</keyword>
<dbReference type="SUPFAM" id="SSF90123">
    <property type="entry name" value="ABC transporter transmembrane region"/>
    <property type="match status" value="1"/>
</dbReference>
<dbReference type="RefSeq" id="WP_041897540.1">
    <property type="nucleotide sequence ID" value="NZ_CP010086.2"/>
</dbReference>
<dbReference type="SUPFAM" id="SSF52540">
    <property type="entry name" value="P-loop containing nucleoside triphosphate hydrolases"/>
    <property type="match status" value="1"/>
</dbReference>
<dbReference type="OrthoDB" id="9762778at2"/>
<dbReference type="InterPro" id="IPR027417">
    <property type="entry name" value="P-loop_NTPase"/>
</dbReference>
<feature type="transmembrane region" description="Helical" evidence="7">
    <location>
        <begin position="254"/>
        <end position="272"/>
    </location>
</feature>
<dbReference type="InterPro" id="IPR003593">
    <property type="entry name" value="AAA+_ATPase"/>
</dbReference>
<dbReference type="Gene3D" id="3.40.50.300">
    <property type="entry name" value="P-loop containing nucleotide triphosphate hydrolases"/>
    <property type="match status" value="1"/>
</dbReference>
<evidence type="ECO:0000256" key="2">
    <source>
        <dbReference type="ARBA" id="ARBA00022692"/>
    </source>
</evidence>
<dbReference type="PROSITE" id="PS50929">
    <property type="entry name" value="ABC_TM1F"/>
    <property type="match status" value="1"/>
</dbReference>
<evidence type="ECO:0000256" key="5">
    <source>
        <dbReference type="ARBA" id="ARBA00022989"/>
    </source>
</evidence>
<evidence type="ECO:0000256" key="7">
    <source>
        <dbReference type="SAM" id="Phobius"/>
    </source>
</evidence>
<dbReference type="InterPro" id="IPR003439">
    <property type="entry name" value="ABC_transporter-like_ATP-bd"/>
</dbReference>
<evidence type="ECO:0000256" key="1">
    <source>
        <dbReference type="ARBA" id="ARBA00004651"/>
    </source>
</evidence>